<feature type="signal peptide" evidence="2">
    <location>
        <begin position="1"/>
        <end position="31"/>
    </location>
</feature>
<feature type="region of interest" description="Disordered" evidence="1">
    <location>
        <begin position="114"/>
        <end position="157"/>
    </location>
</feature>
<dbReference type="AlphaFoldDB" id="A0A498JZA4"/>
<gene>
    <name evidence="3" type="ORF">DVH24_011379</name>
</gene>
<reference evidence="3 4" key="1">
    <citation type="submission" date="2018-10" db="EMBL/GenBank/DDBJ databases">
        <title>A high-quality apple genome assembly.</title>
        <authorList>
            <person name="Hu J."/>
        </authorList>
    </citation>
    <scope>NUCLEOTIDE SEQUENCE [LARGE SCALE GENOMIC DNA]</scope>
    <source>
        <strain evidence="4">cv. HFTH1</strain>
        <tissue evidence="3">Young leaf</tissue>
    </source>
</reference>
<keyword evidence="4" id="KW-1185">Reference proteome</keyword>
<dbReference type="PANTHER" id="PTHR36896:SF2">
    <property type="entry name" value="OS01G0729500 PROTEIN"/>
    <property type="match status" value="1"/>
</dbReference>
<keyword evidence="2" id="KW-0732">Signal</keyword>
<accession>A0A498JZA4</accession>
<evidence type="ECO:0000256" key="1">
    <source>
        <dbReference type="SAM" id="MobiDB-lite"/>
    </source>
</evidence>
<protein>
    <recommendedName>
        <fullName evidence="5">PSI domain-containing protein</fullName>
    </recommendedName>
</protein>
<comment type="caution">
    <text evidence="3">The sequence shown here is derived from an EMBL/GenBank/DDBJ whole genome shotgun (WGS) entry which is preliminary data.</text>
</comment>
<evidence type="ECO:0008006" key="5">
    <source>
        <dbReference type="Google" id="ProtNLM"/>
    </source>
</evidence>
<evidence type="ECO:0000256" key="2">
    <source>
        <dbReference type="SAM" id="SignalP"/>
    </source>
</evidence>
<feature type="region of interest" description="Disordered" evidence="1">
    <location>
        <begin position="34"/>
        <end position="58"/>
    </location>
</feature>
<evidence type="ECO:0000313" key="3">
    <source>
        <dbReference type="EMBL" id="RXH99054.1"/>
    </source>
</evidence>
<organism evidence="3 4">
    <name type="scientific">Malus domestica</name>
    <name type="common">Apple</name>
    <name type="synonym">Pyrus malus</name>
    <dbReference type="NCBI Taxonomy" id="3750"/>
    <lineage>
        <taxon>Eukaryota</taxon>
        <taxon>Viridiplantae</taxon>
        <taxon>Streptophyta</taxon>
        <taxon>Embryophyta</taxon>
        <taxon>Tracheophyta</taxon>
        <taxon>Spermatophyta</taxon>
        <taxon>Magnoliopsida</taxon>
        <taxon>eudicotyledons</taxon>
        <taxon>Gunneridae</taxon>
        <taxon>Pentapetalae</taxon>
        <taxon>rosids</taxon>
        <taxon>fabids</taxon>
        <taxon>Rosales</taxon>
        <taxon>Rosaceae</taxon>
        <taxon>Amygdaloideae</taxon>
        <taxon>Maleae</taxon>
        <taxon>Malus</taxon>
    </lineage>
</organism>
<feature type="chain" id="PRO_5019841197" description="PSI domain-containing protein" evidence="2">
    <location>
        <begin position="32"/>
        <end position="196"/>
    </location>
</feature>
<sequence>MATESPSPSSKAATLILVLLLLATLYSSCHGSDSRIRPDRDLSGTQRRNSGGNQSQIQNCNDMCSESQCSRNPKCRWCRSDVLNDMCFPKLEALRLPLQVFTCKIDYSRLGRNRQRPSLPEEDKEEGFKRRMRGERGGRGNFYGVGREISESNGGRRRGGRVRLSQCCKNITLTRIKIQSIESQFSNTIATSIPYS</sequence>
<dbReference type="EMBL" id="RDQH01000331">
    <property type="protein sequence ID" value="RXH99054.1"/>
    <property type="molecule type" value="Genomic_DNA"/>
</dbReference>
<evidence type="ECO:0000313" key="4">
    <source>
        <dbReference type="Proteomes" id="UP000290289"/>
    </source>
</evidence>
<feature type="compositionally biased region" description="Basic and acidic residues" evidence="1">
    <location>
        <begin position="126"/>
        <end position="138"/>
    </location>
</feature>
<dbReference type="Proteomes" id="UP000290289">
    <property type="component" value="Chromosome 5"/>
</dbReference>
<dbReference type="PANTHER" id="PTHR36896">
    <property type="entry name" value="OS01G0729500 PROTEIN"/>
    <property type="match status" value="1"/>
</dbReference>
<name>A0A498JZA4_MALDO</name>
<feature type="compositionally biased region" description="Polar residues" evidence="1">
    <location>
        <begin position="43"/>
        <end position="58"/>
    </location>
</feature>
<proteinExistence type="predicted"/>